<dbReference type="GO" id="GO:0005737">
    <property type="term" value="C:cytoplasm"/>
    <property type="evidence" value="ECO:0007669"/>
    <property type="project" value="TreeGrafter"/>
</dbReference>
<keyword evidence="5 12" id="KW-0378">Hydrolase</keyword>
<comment type="subcellular location">
    <subcellularLocation>
        <location evidence="1 12">Nucleus</location>
    </subcellularLocation>
</comment>
<name>A0A6G1H2L1_9PEZI</name>
<feature type="compositionally biased region" description="Acidic residues" evidence="13">
    <location>
        <begin position="288"/>
        <end position="300"/>
    </location>
</feature>
<proteinExistence type="inferred from homology"/>
<evidence type="ECO:0000256" key="2">
    <source>
        <dbReference type="ARBA" id="ARBA00005676"/>
    </source>
</evidence>
<dbReference type="GO" id="GO:0043175">
    <property type="term" value="F:RNA polymerase core enzyme binding"/>
    <property type="evidence" value="ECO:0007669"/>
    <property type="project" value="UniProtKB-UniRule"/>
</dbReference>
<feature type="domain" description="RTR1-type" evidence="14">
    <location>
        <begin position="87"/>
        <end position="171"/>
    </location>
</feature>
<comment type="similarity">
    <text evidence="2 11 12">Belongs to the RPAP2 family.</text>
</comment>
<reference evidence="15" key="1">
    <citation type="journal article" date="2020" name="Stud. Mycol.">
        <title>101 Dothideomycetes genomes: a test case for predicting lifestyles and emergence of pathogens.</title>
        <authorList>
            <person name="Haridas S."/>
            <person name="Albert R."/>
            <person name="Binder M."/>
            <person name="Bloem J."/>
            <person name="Labutti K."/>
            <person name="Salamov A."/>
            <person name="Andreopoulos B."/>
            <person name="Baker S."/>
            <person name="Barry K."/>
            <person name="Bills G."/>
            <person name="Bluhm B."/>
            <person name="Cannon C."/>
            <person name="Castanera R."/>
            <person name="Culley D."/>
            <person name="Daum C."/>
            <person name="Ezra D."/>
            <person name="Gonzalez J."/>
            <person name="Henrissat B."/>
            <person name="Kuo A."/>
            <person name="Liang C."/>
            <person name="Lipzen A."/>
            <person name="Lutzoni F."/>
            <person name="Magnuson J."/>
            <person name="Mondo S."/>
            <person name="Nolan M."/>
            <person name="Ohm R."/>
            <person name="Pangilinan J."/>
            <person name="Park H.-J."/>
            <person name="Ramirez L."/>
            <person name="Alfaro M."/>
            <person name="Sun H."/>
            <person name="Tritt A."/>
            <person name="Yoshinaga Y."/>
            <person name="Zwiers L.-H."/>
            <person name="Turgeon B."/>
            <person name="Goodwin S."/>
            <person name="Spatafora J."/>
            <person name="Crous P."/>
            <person name="Grigoriev I."/>
        </authorList>
    </citation>
    <scope>NUCLEOTIDE SEQUENCE</scope>
    <source>
        <strain evidence="15">CBS 113979</strain>
    </source>
</reference>
<evidence type="ECO:0000313" key="15">
    <source>
        <dbReference type="EMBL" id="KAF1987456.1"/>
    </source>
</evidence>
<evidence type="ECO:0000256" key="12">
    <source>
        <dbReference type="RuleBase" id="RU367080"/>
    </source>
</evidence>
<keyword evidence="16" id="KW-1185">Reference proteome</keyword>
<dbReference type="Proteomes" id="UP000800041">
    <property type="component" value="Unassembled WGS sequence"/>
</dbReference>
<dbReference type="GO" id="GO:0008270">
    <property type="term" value="F:zinc ion binding"/>
    <property type="evidence" value="ECO:0007669"/>
    <property type="project" value="UniProtKB-KW"/>
</dbReference>
<evidence type="ECO:0000256" key="7">
    <source>
        <dbReference type="ARBA" id="ARBA00022912"/>
    </source>
</evidence>
<dbReference type="Gene3D" id="1.25.40.820">
    <property type="match status" value="1"/>
</dbReference>
<gene>
    <name evidence="15" type="ORF">K402DRAFT_330627</name>
</gene>
<dbReference type="EMBL" id="ML977152">
    <property type="protein sequence ID" value="KAF1987456.1"/>
    <property type="molecule type" value="Genomic_DNA"/>
</dbReference>
<keyword evidence="3 12" id="KW-0479">Metal-binding</keyword>
<accession>A0A6G1H2L1</accession>
<dbReference type="InterPro" id="IPR038534">
    <property type="entry name" value="Rtr1/RPAP2_sf"/>
</dbReference>
<dbReference type="PROSITE" id="PS51479">
    <property type="entry name" value="ZF_RTR1"/>
    <property type="match status" value="1"/>
</dbReference>
<feature type="region of interest" description="Disordered" evidence="13">
    <location>
        <begin position="1"/>
        <end position="31"/>
    </location>
</feature>
<evidence type="ECO:0000256" key="1">
    <source>
        <dbReference type="ARBA" id="ARBA00004123"/>
    </source>
</evidence>
<dbReference type="InterPro" id="IPR039693">
    <property type="entry name" value="Rtr1/RPAP2"/>
</dbReference>
<evidence type="ECO:0000256" key="3">
    <source>
        <dbReference type="ARBA" id="ARBA00022723"/>
    </source>
</evidence>
<evidence type="ECO:0000256" key="6">
    <source>
        <dbReference type="ARBA" id="ARBA00022833"/>
    </source>
</evidence>
<evidence type="ECO:0000256" key="4">
    <source>
        <dbReference type="ARBA" id="ARBA00022771"/>
    </source>
</evidence>
<dbReference type="PANTHER" id="PTHR14732">
    <property type="entry name" value="RNA POLYMERASE II SUBUNIT B1 CTD PHOSPHATASE RPAP2-RELATED"/>
    <property type="match status" value="1"/>
</dbReference>
<evidence type="ECO:0000256" key="5">
    <source>
        <dbReference type="ARBA" id="ARBA00022801"/>
    </source>
</evidence>
<evidence type="ECO:0000313" key="16">
    <source>
        <dbReference type="Proteomes" id="UP000800041"/>
    </source>
</evidence>
<keyword evidence="6 12" id="KW-0862">Zinc</keyword>
<dbReference type="Pfam" id="PF04181">
    <property type="entry name" value="RPAP2_Rtr1"/>
    <property type="match status" value="1"/>
</dbReference>
<dbReference type="InterPro" id="IPR007308">
    <property type="entry name" value="Rtr1/RPAP2_dom"/>
</dbReference>
<feature type="region of interest" description="Disordered" evidence="13">
    <location>
        <begin position="275"/>
        <end position="300"/>
    </location>
</feature>
<keyword evidence="7 12" id="KW-0904">Protein phosphatase</keyword>
<dbReference type="GO" id="GO:0005634">
    <property type="term" value="C:nucleus"/>
    <property type="evidence" value="ECO:0007669"/>
    <property type="project" value="UniProtKB-SubCell"/>
</dbReference>
<dbReference type="GO" id="GO:0008420">
    <property type="term" value="F:RNA polymerase II CTD heptapeptide repeat phosphatase activity"/>
    <property type="evidence" value="ECO:0007669"/>
    <property type="project" value="UniProtKB-UniRule"/>
</dbReference>
<keyword evidence="8 12" id="KW-0539">Nucleus</keyword>
<dbReference type="AlphaFoldDB" id="A0A6G1H2L1"/>
<evidence type="ECO:0000256" key="11">
    <source>
        <dbReference type="PROSITE-ProRule" id="PRU00812"/>
    </source>
</evidence>
<sequence>MAPKSILKKTPQPGVNIPSTLTSSGAPRRRDPERDYALALHHANLIQQQKDAEAANLSAIETLLDYPTDPSADPAQPSASDAANFKRLVSAFQPADYDSLLEERTISDLCGYALCPRARRKEKEKQRFQVTDGKLKVLPKNQVDMWCSDDCARRALYVKVQLLEEPAWMRGPGVEAQIELLAEGDAVTPKEPSASFTADLPVRTKKPEPPPQSEEDIAWAEFDRARKQGYMDSSSGSSEGLIVVDNIQENNVNRAPEIPKPDAVNPFAIEGYDPKLDLSKLSVKDTEDSQDEESDNDWGI</sequence>
<keyword evidence="4 12" id="KW-0863">Zinc-finger</keyword>
<evidence type="ECO:0000256" key="9">
    <source>
        <dbReference type="ARBA" id="ARBA00047761"/>
    </source>
</evidence>
<feature type="region of interest" description="Disordered" evidence="13">
    <location>
        <begin position="185"/>
        <end position="217"/>
    </location>
</feature>
<comment type="catalytic activity">
    <reaction evidence="9 12">
        <text>O-phospho-L-seryl-[protein] + H2O = L-seryl-[protein] + phosphate</text>
        <dbReference type="Rhea" id="RHEA:20629"/>
        <dbReference type="Rhea" id="RHEA-COMP:9863"/>
        <dbReference type="Rhea" id="RHEA-COMP:11604"/>
        <dbReference type="ChEBI" id="CHEBI:15377"/>
        <dbReference type="ChEBI" id="CHEBI:29999"/>
        <dbReference type="ChEBI" id="CHEBI:43474"/>
        <dbReference type="ChEBI" id="CHEBI:83421"/>
        <dbReference type="EC" id="3.1.3.16"/>
    </reaction>
</comment>
<dbReference type="EC" id="3.1.3.16" evidence="12"/>
<evidence type="ECO:0000256" key="10">
    <source>
        <dbReference type="ARBA" id="ARBA00048336"/>
    </source>
</evidence>
<organism evidence="15 16">
    <name type="scientific">Aulographum hederae CBS 113979</name>
    <dbReference type="NCBI Taxonomy" id="1176131"/>
    <lineage>
        <taxon>Eukaryota</taxon>
        <taxon>Fungi</taxon>
        <taxon>Dikarya</taxon>
        <taxon>Ascomycota</taxon>
        <taxon>Pezizomycotina</taxon>
        <taxon>Dothideomycetes</taxon>
        <taxon>Pleosporomycetidae</taxon>
        <taxon>Aulographales</taxon>
        <taxon>Aulographaceae</taxon>
    </lineage>
</organism>
<feature type="compositionally biased region" description="Basic and acidic residues" evidence="13">
    <location>
        <begin position="275"/>
        <end position="287"/>
    </location>
</feature>
<evidence type="ECO:0000256" key="13">
    <source>
        <dbReference type="SAM" id="MobiDB-lite"/>
    </source>
</evidence>
<comment type="function">
    <text evidence="12">Putative RNA polymerase II subunit B1 C-terminal domain (CTD) phosphatase involved in RNA polymerase II transcription regulation.</text>
</comment>
<dbReference type="PANTHER" id="PTHR14732:SF0">
    <property type="entry name" value="RNA POLYMERASE II SUBUNIT B1 CTD PHOSPHATASE RPAP2-RELATED"/>
    <property type="match status" value="1"/>
</dbReference>
<protein>
    <recommendedName>
        <fullName evidence="12">RNA polymerase II subunit B1 CTD phosphatase RPAP2 homolog</fullName>
        <ecNumber evidence="12">3.1.3.16</ecNumber>
    </recommendedName>
</protein>
<comment type="catalytic activity">
    <reaction evidence="10 12">
        <text>O-phospho-L-threonyl-[protein] + H2O = L-threonyl-[protein] + phosphate</text>
        <dbReference type="Rhea" id="RHEA:47004"/>
        <dbReference type="Rhea" id="RHEA-COMP:11060"/>
        <dbReference type="Rhea" id="RHEA-COMP:11605"/>
        <dbReference type="ChEBI" id="CHEBI:15377"/>
        <dbReference type="ChEBI" id="CHEBI:30013"/>
        <dbReference type="ChEBI" id="CHEBI:43474"/>
        <dbReference type="ChEBI" id="CHEBI:61977"/>
        <dbReference type="EC" id="3.1.3.16"/>
    </reaction>
</comment>
<dbReference type="OrthoDB" id="2590500at2759"/>
<evidence type="ECO:0000256" key="8">
    <source>
        <dbReference type="ARBA" id="ARBA00023242"/>
    </source>
</evidence>
<evidence type="ECO:0000259" key="14">
    <source>
        <dbReference type="PROSITE" id="PS51479"/>
    </source>
</evidence>